<organism evidence="1 2">
    <name type="scientific">Daphnia magna</name>
    <dbReference type="NCBI Taxonomy" id="35525"/>
    <lineage>
        <taxon>Eukaryota</taxon>
        <taxon>Metazoa</taxon>
        <taxon>Ecdysozoa</taxon>
        <taxon>Arthropoda</taxon>
        <taxon>Crustacea</taxon>
        <taxon>Branchiopoda</taxon>
        <taxon>Diplostraca</taxon>
        <taxon>Cladocera</taxon>
        <taxon>Anomopoda</taxon>
        <taxon>Daphniidae</taxon>
        <taxon>Daphnia</taxon>
    </lineage>
</organism>
<dbReference type="Proteomes" id="UP001234178">
    <property type="component" value="Unassembled WGS sequence"/>
</dbReference>
<sequence>MSVEAKSSRVLIVNHRDKLQAPNYGEIRIAVEGEEANIPLDGGGYDVLVDDVAYRTRKLNIVYTFCVLPDGPMAVYNVHLTAFTEQQND</sequence>
<name>A0ABR0AWS1_9CRUS</name>
<reference evidence="1 2" key="1">
    <citation type="journal article" date="2023" name="Nucleic Acids Res.">
        <title>The hologenome of Daphnia magna reveals possible DNA methylation and microbiome-mediated evolution of the host genome.</title>
        <authorList>
            <person name="Chaturvedi A."/>
            <person name="Li X."/>
            <person name="Dhandapani V."/>
            <person name="Marshall H."/>
            <person name="Kissane S."/>
            <person name="Cuenca-Cambronero M."/>
            <person name="Asole G."/>
            <person name="Calvet F."/>
            <person name="Ruiz-Romero M."/>
            <person name="Marangio P."/>
            <person name="Guigo R."/>
            <person name="Rago D."/>
            <person name="Mirbahai L."/>
            <person name="Eastwood N."/>
            <person name="Colbourne J.K."/>
            <person name="Zhou J."/>
            <person name="Mallon E."/>
            <person name="Orsini L."/>
        </authorList>
    </citation>
    <scope>NUCLEOTIDE SEQUENCE [LARGE SCALE GENOMIC DNA]</scope>
    <source>
        <strain evidence="1">LRV0_1</strain>
    </source>
</reference>
<keyword evidence="2" id="KW-1185">Reference proteome</keyword>
<evidence type="ECO:0000313" key="1">
    <source>
        <dbReference type="EMBL" id="KAK4029489.1"/>
    </source>
</evidence>
<evidence type="ECO:0000313" key="2">
    <source>
        <dbReference type="Proteomes" id="UP001234178"/>
    </source>
</evidence>
<comment type="caution">
    <text evidence="1">The sequence shown here is derived from an EMBL/GenBank/DDBJ whole genome shotgun (WGS) entry which is preliminary data.</text>
</comment>
<accession>A0ABR0AWS1</accession>
<protein>
    <submittedName>
        <fullName evidence="1">Uncharacterized protein</fullName>
    </submittedName>
</protein>
<proteinExistence type="predicted"/>
<dbReference type="EMBL" id="JAOYFB010000039">
    <property type="protein sequence ID" value="KAK4029489.1"/>
    <property type="molecule type" value="Genomic_DNA"/>
</dbReference>
<gene>
    <name evidence="1" type="ORF">OUZ56_022474</name>
</gene>